<organism evidence="3 4">
    <name type="scientific">Pseudonocardia tropica</name>
    <dbReference type="NCBI Taxonomy" id="681289"/>
    <lineage>
        <taxon>Bacteria</taxon>
        <taxon>Bacillati</taxon>
        <taxon>Actinomycetota</taxon>
        <taxon>Actinomycetes</taxon>
        <taxon>Pseudonocardiales</taxon>
        <taxon>Pseudonocardiaceae</taxon>
        <taxon>Pseudonocardia</taxon>
    </lineage>
</organism>
<dbReference type="RefSeq" id="WP_345652794.1">
    <property type="nucleotide sequence ID" value="NZ_BAABLY010000082.1"/>
</dbReference>
<accession>A0ABV1JSV1</accession>
<keyword evidence="2" id="KW-0472">Membrane</keyword>
<gene>
    <name evidence="3" type="ORF">WHI96_07980</name>
</gene>
<evidence type="ECO:0000313" key="3">
    <source>
        <dbReference type="EMBL" id="MEQ3538756.1"/>
    </source>
</evidence>
<feature type="compositionally biased region" description="Low complexity" evidence="1">
    <location>
        <begin position="208"/>
        <end position="226"/>
    </location>
</feature>
<reference evidence="3 4" key="1">
    <citation type="submission" date="2024-03" db="EMBL/GenBank/DDBJ databases">
        <title>Draft genome sequence of Pseudonocardia tropica JCM 19149.</title>
        <authorList>
            <person name="Butdee W."/>
            <person name="Duangmal K."/>
        </authorList>
    </citation>
    <scope>NUCLEOTIDE SEQUENCE [LARGE SCALE GENOMIC DNA]</scope>
    <source>
        <strain evidence="3 4">JCM 19149</strain>
    </source>
</reference>
<name>A0ABV1JSV1_9PSEU</name>
<protein>
    <recommendedName>
        <fullName evidence="5">Collagen triple helix repeat (20 copies)</fullName>
    </recommendedName>
</protein>
<evidence type="ECO:0008006" key="5">
    <source>
        <dbReference type="Google" id="ProtNLM"/>
    </source>
</evidence>
<feature type="region of interest" description="Disordered" evidence="1">
    <location>
        <begin position="199"/>
        <end position="226"/>
    </location>
</feature>
<sequence>MASSAQLRREASAAIVELKQFRRSQAVLAGVATVGFAALIVAALVLLNVSGRQDQGITQLNASLATVCERTDTAQVPGEVAQDCDRAQQGELPPVVQGITLRGAEGSAGDPGTPGRPKTNGTNGESPACLNEPGRCQGQDGEKGTDGQSPPCLSEPTACRGVMGNPGAPGMPPVGWTTEFPDGGRQTCARVADFDPAAPFYDCDYQGPSPAAEQPEPTQEPSMGTN</sequence>
<keyword evidence="4" id="KW-1185">Reference proteome</keyword>
<feature type="region of interest" description="Disordered" evidence="1">
    <location>
        <begin position="102"/>
        <end position="158"/>
    </location>
</feature>
<keyword evidence="2" id="KW-1133">Transmembrane helix</keyword>
<comment type="caution">
    <text evidence="3">The sequence shown here is derived from an EMBL/GenBank/DDBJ whole genome shotgun (WGS) entry which is preliminary data.</text>
</comment>
<proteinExistence type="predicted"/>
<evidence type="ECO:0000256" key="1">
    <source>
        <dbReference type="SAM" id="MobiDB-lite"/>
    </source>
</evidence>
<feature type="transmembrane region" description="Helical" evidence="2">
    <location>
        <begin position="26"/>
        <end position="47"/>
    </location>
</feature>
<evidence type="ECO:0000256" key="2">
    <source>
        <dbReference type="SAM" id="Phobius"/>
    </source>
</evidence>
<dbReference type="EMBL" id="JBEDNP010000004">
    <property type="protein sequence ID" value="MEQ3538756.1"/>
    <property type="molecule type" value="Genomic_DNA"/>
</dbReference>
<dbReference type="Proteomes" id="UP001464923">
    <property type="component" value="Unassembled WGS sequence"/>
</dbReference>
<keyword evidence="2" id="KW-0812">Transmembrane</keyword>
<evidence type="ECO:0000313" key="4">
    <source>
        <dbReference type="Proteomes" id="UP001464923"/>
    </source>
</evidence>